<accession>A0ACC0IMV2</accession>
<name>A0ACC0IMV2_9ERIC</name>
<reference evidence="1 2" key="1">
    <citation type="journal article" date="2022" name="Plant J.">
        <title>Chromosome-level genome of Camellia lanceoleosa provides a valuable resource for understanding genome evolution and self-incompatibility.</title>
        <authorList>
            <person name="Gong W."/>
            <person name="Xiao S."/>
            <person name="Wang L."/>
            <person name="Liao Z."/>
            <person name="Chang Y."/>
            <person name="Mo W."/>
            <person name="Hu G."/>
            <person name="Li W."/>
            <person name="Zhao G."/>
            <person name="Zhu H."/>
            <person name="Hu X."/>
            <person name="Ji K."/>
            <person name="Xiang X."/>
            <person name="Song Q."/>
            <person name="Yuan D."/>
            <person name="Jin S."/>
            <person name="Zhang L."/>
        </authorList>
    </citation>
    <scope>NUCLEOTIDE SEQUENCE [LARGE SCALE GENOMIC DNA]</scope>
    <source>
        <strain evidence="1">SQ_2022a</strain>
    </source>
</reference>
<gene>
    <name evidence="1" type="ORF">LOK49_LG02G03113</name>
</gene>
<sequence>MEAVNPIPLEARPHEELEDHMQVSSIRVDEDGGGGGFEADDVSGGCAVEVQVNSVILPVNNNPVARPSPTSELSISFEGEVYVFPAVTPEKVQAVLLLLGGREIPNSVPSSEFLLQQNNMSLGGTSSRSNISRRTASLVRFRAKRKERSFEKKIRYSCRKELALRMHRKNGQFASIKKLADGDWHPSDGTPPPVSAVRKCQHCGISEKSTPAMRRGPAGPRTLCNACGLRWANKGTLRDLTKAGRISSFNENESGTPLGVELVEAENLYHNQNEQGSPEEMKPLAMELGNPSMMQNEQDSLEATEAVTDNSAVQVENSSANLDDQETLDELASASGTEFEIPTNFDEQVDVDSHMGTGWPGT</sequence>
<dbReference type="Proteomes" id="UP001060215">
    <property type="component" value="Chromosome 3"/>
</dbReference>
<proteinExistence type="predicted"/>
<dbReference type="EMBL" id="CM045760">
    <property type="protein sequence ID" value="KAI8026235.1"/>
    <property type="molecule type" value="Genomic_DNA"/>
</dbReference>
<protein>
    <submittedName>
        <fullName evidence="1">GATA transcription factor 24</fullName>
    </submittedName>
</protein>
<evidence type="ECO:0000313" key="1">
    <source>
        <dbReference type="EMBL" id="KAI8026235.1"/>
    </source>
</evidence>
<keyword evidence="2" id="KW-1185">Reference proteome</keyword>
<organism evidence="1 2">
    <name type="scientific">Camellia lanceoleosa</name>
    <dbReference type="NCBI Taxonomy" id="1840588"/>
    <lineage>
        <taxon>Eukaryota</taxon>
        <taxon>Viridiplantae</taxon>
        <taxon>Streptophyta</taxon>
        <taxon>Embryophyta</taxon>
        <taxon>Tracheophyta</taxon>
        <taxon>Spermatophyta</taxon>
        <taxon>Magnoliopsida</taxon>
        <taxon>eudicotyledons</taxon>
        <taxon>Gunneridae</taxon>
        <taxon>Pentapetalae</taxon>
        <taxon>asterids</taxon>
        <taxon>Ericales</taxon>
        <taxon>Theaceae</taxon>
        <taxon>Camellia</taxon>
    </lineage>
</organism>
<evidence type="ECO:0000313" key="2">
    <source>
        <dbReference type="Proteomes" id="UP001060215"/>
    </source>
</evidence>
<comment type="caution">
    <text evidence="1">The sequence shown here is derived from an EMBL/GenBank/DDBJ whole genome shotgun (WGS) entry which is preliminary data.</text>
</comment>